<dbReference type="SUPFAM" id="SSF144083">
    <property type="entry name" value="Magnesium transport protein CorA, transmembrane region"/>
    <property type="match status" value="1"/>
</dbReference>
<accession>A0A177EXY7</accession>
<comment type="caution">
    <text evidence="5">The sequence shown here is derived from an EMBL/GenBank/DDBJ whole genome shotgun (WGS) entry which is preliminary data.</text>
</comment>
<keyword evidence="3" id="KW-1133">Transmembrane helix</keyword>
<dbReference type="GeneID" id="34603997"/>
<dbReference type="InterPro" id="IPR045863">
    <property type="entry name" value="CorA_TM1_TM2"/>
</dbReference>
<evidence type="ECO:0000256" key="3">
    <source>
        <dbReference type="ARBA" id="ARBA00022989"/>
    </source>
</evidence>
<dbReference type="GO" id="GO:0016020">
    <property type="term" value="C:membrane"/>
    <property type="evidence" value="ECO:0007669"/>
    <property type="project" value="UniProtKB-SubCell"/>
</dbReference>
<evidence type="ECO:0000313" key="5">
    <source>
        <dbReference type="EMBL" id="OAG36895.1"/>
    </source>
</evidence>
<dbReference type="Proteomes" id="UP000077002">
    <property type="component" value="Unassembled WGS sequence"/>
</dbReference>
<evidence type="ECO:0000256" key="1">
    <source>
        <dbReference type="ARBA" id="ARBA00004141"/>
    </source>
</evidence>
<organism evidence="5 6">
    <name type="scientific">Fonsecaea monophora</name>
    <dbReference type="NCBI Taxonomy" id="254056"/>
    <lineage>
        <taxon>Eukaryota</taxon>
        <taxon>Fungi</taxon>
        <taxon>Dikarya</taxon>
        <taxon>Ascomycota</taxon>
        <taxon>Pezizomycotina</taxon>
        <taxon>Eurotiomycetes</taxon>
        <taxon>Chaetothyriomycetidae</taxon>
        <taxon>Chaetothyriales</taxon>
        <taxon>Herpotrichiellaceae</taxon>
        <taxon>Fonsecaea</taxon>
    </lineage>
</organism>
<dbReference type="GO" id="GO:0046873">
    <property type="term" value="F:metal ion transmembrane transporter activity"/>
    <property type="evidence" value="ECO:0007669"/>
    <property type="project" value="InterPro"/>
</dbReference>
<dbReference type="InterPro" id="IPR002523">
    <property type="entry name" value="MgTranspt_CorA/ZnTranspt_ZntB"/>
</dbReference>
<reference evidence="5 6" key="1">
    <citation type="submission" date="2016-03" db="EMBL/GenBank/DDBJ databases">
        <title>Draft genome sequence of the Fonsecaea monophora CBS 269.37.</title>
        <authorList>
            <person name="Bombassaro A."/>
            <person name="Vinicius W.A."/>
            <person name="De Hoog S."/>
            <person name="Sun J."/>
            <person name="Souza E.M."/>
            <person name="Raittz R.T."/>
            <person name="Costa F."/>
            <person name="Leao A.C."/>
            <person name="Tadra-Sfeir M.Z."/>
            <person name="Baura V."/>
            <person name="Balsanelli E."/>
            <person name="Pedrosa F.O."/>
            <person name="Moreno L.F."/>
            <person name="Steffens M.B."/>
            <person name="Xi L."/>
            <person name="Bocca A.L."/>
            <person name="Felipe M.S."/>
            <person name="Teixeira M."/>
            <person name="Telles Filho F.Q."/>
            <person name="Azevedo C.M."/>
            <person name="Gomes R."/>
            <person name="Vicente V.A."/>
        </authorList>
    </citation>
    <scope>NUCLEOTIDE SEQUENCE [LARGE SCALE GENOMIC DNA]</scope>
    <source>
        <strain evidence="5 6">CBS 269.37</strain>
    </source>
</reference>
<dbReference type="RefSeq" id="XP_022508847.1">
    <property type="nucleotide sequence ID" value="XM_022658797.1"/>
</dbReference>
<evidence type="ECO:0000256" key="2">
    <source>
        <dbReference type="ARBA" id="ARBA00022692"/>
    </source>
</evidence>
<dbReference type="EMBL" id="LVKK01000081">
    <property type="protein sequence ID" value="OAG36895.1"/>
    <property type="molecule type" value="Genomic_DNA"/>
</dbReference>
<gene>
    <name evidence="5" type="ORF">AYO21_08856</name>
</gene>
<keyword evidence="4" id="KW-0472">Membrane</keyword>
<dbReference type="Gene3D" id="1.20.58.340">
    <property type="entry name" value="Magnesium transport protein CorA, transmembrane region"/>
    <property type="match status" value="1"/>
</dbReference>
<keyword evidence="6" id="KW-1185">Reference proteome</keyword>
<comment type="subcellular location">
    <subcellularLocation>
        <location evidence="1">Membrane</location>
        <topology evidence="1">Multi-pass membrane protein</topology>
    </subcellularLocation>
</comment>
<evidence type="ECO:0000256" key="4">
    <source>
        <dbReference type="ARBA" id="ARBA00023136"/>
    </source>
</evidence>
<proteinExistence type="predicted"/>
<protein>
    <submittedName>
        <fullName evidence="5">Uncharacterized protein</fullName>
    </submittedName>
</protein>
<dbReference type="Pfam" id="PF01544">
    <property type="entry name" value="CorA"/>
    <property type="match status" value="1"/>
</dbReference>
<dbReference type="OrthoDB" id="4137041at2759"/>
<dbReference type="AlphaFoldDB" id="A0A177EXY7"/>
<keyword evidence="2" id="KW-0812">Transmembrane</keyword>
<name>A0A177EXY7_9EURO</name>
<evidence type="ECO:0000313" key="6">
    <source>
        <dbReference type="Proteomes" id="UP000077002"/>
    </source>
</evidence>
<sequence length="595" mass="68187">MATLAPSAFPSITRTRPELEWKKTISPQDYARLVESHSKRSAAETVYPGTNFANLAAYLLGPYERHNAASSHENVSANEPMVDTSYVTLYCFGDRGNNSTHHFVRSTQLTNLNLETQTDIKGRLLFIRGNVAPEWLAVIGAKFRLDPEFFQRHLDFKHVIRRPDYFLLPTMPSGASQMTRFRLNTIGYVMQHHRTGRRPDQADLDMVRHRAEDSWADYVERLARGREGESRSGDSIVREFSIHDHDHFSLEQDVSVHITSADDKWLAVVWLDVGQALNLGPAEPWSPQLFGVDPLEISLHPTIQQRDGVALGGKSYINETAKSEEDDTNHCRIVQTASLLHLEYDRHLEADTVSDLPIFVLIDILRLCANSEVQLLNMIEAKISTELSPARSQAQNEPTVSNLLYHKRVLRRHMQRLLENKSFIETQASMTQHDSLKPCLPSGSMSKLDTILHDFDYLLEKAKDLANECDRGMGIMMNKASIKEAQKAIVQAERITKLTKLAFVFVPLSFTCSFFGMNFSQFSEDSDLSLWIWPTLSAPILILSMIFMNWDVAWEIRRWLTWADRSSQPLRTWLTERSSRFYARWIDRRKLPPEV</sequence>